<evidence type="ECO:0000256" key="4">
    <source>
        <dbReference type="ARBA" id="ARBA00022840"/>
    </source>
</evidence>
<dbReference type="CDD" id="cd03235">
    <property type="entry name" value="ABC_Metallic_Cations"/>
    <property type="match status" value="1"/>
</dbReference>
<dbReference type="PANTHER" id="PTHR42734:SF5">
    <property type="entry name" value="IRON TRANSPORT SYSTEM ATP-BINDING PROTEIN HI_0361-RELATED"/>
    <property type="match status" value="1"/>
</dbReference>
<dbReference type="Proteomes" id="UP000029995">
    <property type="component" value="Unassembled WGS sequence"/>
</dbReference>
<keyword evidence="5" id="KW-0862">Zinc</keyword>
<dbReference type="PANTHER" id="PTHR42734">
    <property type="entry name" value="METAL TRANSPORT SYSTEM ATP-BINDING PROTEIN TM_0124-RELATED"/>
    <property type="match status" value="1"/>
</dbReference>
<dbReference type="GO" id="GO:0006829">
    <property type="term" value="P:zinc ion transport"/>
    <property type="evidence" value="ECO:0007669"/>
    <property type="project" value="UniProtKB-KW"/>
</dbReference>
<keyword evidence="4" id="KW-0067">ATP-binding</keyword>
<name>A0A0A0CYR2_9PROT</name>
<protein>
    <submittedName>
        <fullName evidence="8">ABC transporter</fullName>
    </submittedName>
</protein>
<keyword evidence="6" id="KW-0406">Ion transport</keyword>
<feature type="domain" description="ABC transporter" evidence="7">
    <location>
        <begin position="10"/>
        <end position="238"/>
    </location>
</feature>
<dbReference type="GO" id="GO:0016887">
    <property type="term" value="F:ATP hydrolysis activity"/>
    <property type="evidence" value="ECO:0007669"/>
    <property type="project" value="InterPro"/>
</dbReference>
<dbReference type="Gene3D" id="3.40.50.300">
    <property type="entry name" value="P-loop containing nucleotide triphosphate hydrolases"/>
    <property type="match status" value="1"/>
</dbReference>
<dbReference type="OrthoDB" id="9806726at2"/>
<comment type="caution">
    <text evidence="8">The sequence shown here is derived from an EMBL/GenBank/DDBJ whole genome shotgun (WGS) entry which is preliminary data.</text>
</comment>
<organism evidence="8 9">
    <name type="scientific">Inquilinus limosus MP06</name>
    <dbReference type="NCBI Taxonomy" id="1398085"/>
    <lineage>
        <taxon>Bacteria</taxon>
        <taxon>Pseudomonadati</taxon>
        <taxon>Pseudomonadota</taxon>
        <taxon>Alphaproteobacteria</taxon>
        <taxon>Rhodospirillales</taxon>
        <taxon>Rhodospirillaceae</taxon>
        <taxon>Inquilinus</taxon>
    </lineage>
</organism>
<evidence type="ECO:0000259" key="7">
    <source>
        <dbReference type="PROSITE" id="PS50893"/>
    </source>
</evidence>
<evidence type="ECO:0000256" key="1">
    <source>
        <dbReference type="ARBA" id="ARBA00005417"/>
    </source>
</evidence>
<accession>A0A0A0CYR2</accession>
<keyword evidence="2" id="KW-0813">Transport</keyword>
<keyword evidence="5" id="KW-0864">Zinc transport</keyword>
<dbReference type="EMBL" id="JANX01000466">
    <property type="protein sequence ID" value="KGM31636.1"/>
    <property type="molecule type" value="Genomic_DNA"/>
</dbReference>
<dbReference type="SMART" id="SM00382">
    <property type="entry name" value="AAA"/>
    <property type="match status" value="1"/>
</dbReference>
<dbReference type="PROSITE" id="PS00211">
    <property type="entry name" value="ABC_TRANSPORTER_1"/>
    <property type="match status" value="1"/>
</dbReference>
<keyword evidence="3" id="KW-0547">Nucleotide-binding</keyword>
<sequence>MSGPSAIGRIRLANLTAGYERHPAVHHVDGSFEPGTLTAIVGPNGAGKSTLLKTIAGLLPPLSGHVDLSGLRRRDIAYLPQQAEIDRSFPISVADTVLLGGWARTGIFGGASKELRRRAAEALEAVGLGGFEARPIGSLSAGQFQRVLFARLLLQDGRVIMLDEPFTALDSKTTRDLVDVVRRWHGEGRTVITVLHDLDQVREVCPDTLLLARDPIGWGPTGDVLCAENLLRARAMAEAWADRGEACRRSAA</sequence>
<dbReference type="PROSITE" id="PS50893">
    <property type="entry name" value="ABC_TRANSPORTER_2"/>
    <property type="match status" value="1"/>
</dbReference>
<reference evidence="8 9" key="1">
    <citation type="submission" date="2014-01" db="EMBL/GenBank/DDBJ databases">
        <title>Genome sequence determination for a cystic fibrosis isolate, Inquilinus limosus.</title>
        <authorList>
            <person name="Pino M."/>
            <person name="Di Conza J."/>
            <person name="Gutkind G."/>
        </authorList>
    </citation>
    <scope>NUCLEOTIDE SEQUENCE [LARGE SCALE GENOMIC DNA]</scope>
    <source>
        <strain evidence="8 9">MP06</strain>
    </source>
</reference>
<dbReference type="InterPro" id="IPR027417">
    <property type="entry name" value="P-loop_NTPase"/>
</dbReference>
<gene>
    <name evidence="8" type="ORF">P409_26025</name>
</gene>
<evidence type="ECO:0000313" key="9">
    <source>
        <dbReference type="Proteomes" id="UP000029995"/>
    </source>
</evidence>
<evidence type="ECO:0000256" key="6">
    <source>
        <dbReference type="ARBA" id="ARBA00023065"/>
    </source>
</evidence>
<dbReference type="Pfam" id="PF00005">
    <property type="entry name" value="ABC_tran"/>
    <property type="match status" value="1"/>
</dbReference>
<dbReference type="SUPFAM" id="SSF52540">
    <property type="entry name" value="P-loop containing nucleoside triphosphate hydrolases"/>
    <property type="match status" value="1"/>
</dbReference>
<evidence type="ECO:0000313" key="8">
    <source>
        <dbReference type="EMBL" id="KGM31636.1"/>
    </source>
</evidence>
<evidence type="ECO:0000256" key="2">
    <source>
        <dbReference type="ARBA" id="ARBA00022448"/>
    </source>
</evidence>
<dbReference type="InterPro" id="IPR003593">
    <property type="entry name" value="AAA+_ATPase"/>
</dbReference>
<dbReference type="InterPro" id="IPR003439">
    <property type="entry name" value="ABC_transporter-like_ATP-bd"/>
</dbReference>
<dbReference type="RefSeq" id="WP_034845293.1">
    <property type="nucleotide sequence ID" value="NZ_JANX01000466.1"/>
</dbReference>
<dbReference type="InterPro" id="IPR050153">
    <property type="entry name" value="Metal_Ion_Import_ABC"/>
</dbReference>
<evidence type="ECO:0000256" key="3">
    <source>
        <dbReference type="ARBA" id="ARBA00022741"/>
    </source>
</evidence>
<proteinExistence type="inferred from homology"/>
<evidence type="ECO:0000256" key="5">
    <source>
        <dbReference type="ARBA" id="ARBA00022906"/>
    </source>
</evidence>
<dbReference type="InterPro" id="IPR017871">
    <property type="entry name" value="ABC_transporter-like_CS"/>
</dbReference>
<dbReference type="GO" id="GO:0005524">
    <property type="term" value="F:ATP binding"/>
    <property type="evidence" value="ECO:0007669"/>
    <property type="project" value="UniProtKB-KW"/>
</dbReference>
<comment type="similarity">
    <text evidence="1">Belongs to the ABC transporter superfamily.</text>
</comment>
<dbReference type="AlphaFoldDB" id="A0A0A0CYR2"/>